<dbReference type="EMBL" id="WXEY01000002">
    <property type="protein sequence ID" value="MZP28629.1"/>
    <property type="molecule type" value="Genomic_DNA"/>
</dbReference>
<dbReference type="GO" id="GO:0046872">
    <property type="term" value="F:metal ion binding"/>
    <property type="evidence" value="ECO:0007669"/>
    <property type="project" value="UniProtKB-KW"/>
</dbReference>
<evidence type="ECO:0000259" key="3">
    <source>
        <dbReference type="Pfam" id="PF01557"/>
    </source>
</evidence>
<dbReference type="SUPFAM" id="SSF56529">
    <property type="entry name" value="FAH"/>
    <property type="match status" value="1"/>
</dbReference>
<dbReference type="AlphaFoldDB" id="A0A845L115"/>
<dbReference type="PANTHER" id="PTHR11820">
    <property type="entry name" value="ACYLPYRUVASE"/>
    <property type="match status" value="1"/>
</dbReference>
<dbReference type="GO" id="GO:0018773">
    <property type="term" value="F:acetylpyruvate hydrolase activity"/>
    <property type="evidence" value="ECO:0007669"/>
    <property type="project" value="TreeGrafter"/>
</dbReference>
<dbReference type="InterPro" id="IPR011234">
    <property type="entry name" value="Fumarylacetoacetase-like_C"/>
</dbReference>
<accession>A0A845L115</accession>
<keyword evidence="2" id="KW-0479">Metal-binding</keyword>
<name>A0A845L115_9FIRM</name>
<evidence type="ECO:0000313" key="5">
    <source>
        <dbReference type="Proteomes" id="UP000463470"/>
    </source>
</evidence>
<keyword evidence="5" id="KW-1185">Reference proteome</keyword>
<dbReference type="OrthoDB" id="9805307at2"/>
<dbReference type="Gene3D" id="3.90.850.10">
    <property type="entry name" value="Fumarylacetoacetase-like, C-terminal domain"/>
    <property type="match status" value="1"/>
</dbReference>
<dbReference type="Pfam" id="PF01557">
    <property type="entry name" value="FAA_hydrolase"/>
    <property type="match status" value="1"/>
</dbReference>
<evidence type="ECO:0000256" key="2">
    <source>
        <dbReference type="ARBA" id="ARBA00022723"/>
    </source>
</evidence>
<comment type="similarity">
    <text evidence="1">Belongs to the FAH family.</text>
</comment>
<feature type="domain" description="Fumarylacetoacetase-like C-terminal" evidence="3">
    <location>
        <begin position="7"/>
        <end position="192"/>
    </location>
</feature>
<dbReference type="InterPro" id="IPR036663">
    <property type="entry name" value="Fumarylacetoacetase_C_sf"/>
</dbReference>
<evidence type="ECO:0000256" key="1">
    <source>
        <dbReference type="ARBA" id="ARBA00010211"/>
    </source>
</evidence>
<dbReference type="PANTHER" id="PTHR11820:SF7">
    <property type="entry name" value="ACYLPYRUVASE FAHD1, MITOCHONDRIAL"/>
    <property type="match status" value="1"/>
</dbReference>
<sequence>MKDIRNIYCVGRNFPLHAAELGNAIPERPLIFSKPTHALALMDGNTLHLPGTKGSLHFEAELVLRIDRPYRKGSAADMLIGAMALGIDFTLRDQQEELKRKGRPWLEAKGFPNSAALTPFIPFPGVAALAAEDFTLTRNGVETQRGNVRDMLFNVQEIIDFCAESFGIGPGDIIFTGTPAGVGPVTSGDTFHLYWGKRCLGHCSVCLDHPEAGIMVVKEGRGAHGPL</sequence>
<dbReference type="Proteomes" id="UP000463470">
    <property type="component" value="Unassembled WGS sequence"/>
</dbReference>
<comment type="caution">
    <text evidence="4">The sequence shown here is derived from an EMBL/GenBank/DDBJ whole genome shotgun (WGS) entry which is preliminary data.</text>
</comment>
<proteinExistence type="inferred from homology"/>
<protein>
    <submittedName>
        <fullName evidence="4">FAA hydrolase family protein</fullName>
    </submittedName>
</protein>
<dbReference type="RefSeq" id="WP_161254478.1">
    <property type="nucleotide sequence ID" value="NZ_WXEY01000002.1"/>
</dbReference>
<gene>
    <name evidence="4" type="ORF">GTO91_02705</name>
</gene>
<organism evidence="4 5">
    <name type="scientific">Heliomicrobium undosum</name>
    <dbReference type="NCBI Taxonomy" id="121734"/>
    <lineage>
        <taxon>Bacteria</taxon>
        <taxon>Bacillati</taxon>
        <taxon>Bacillota</taxon>
        <taxon>Clostridia</taxon>
        <taxon>Eubacteriales</taxon>
        <taxon>Heliobacteriaceae</taxon>
        <taxon>Heliomicrobium</taxon>
    </lineage>
</organism>
<evidence type="ECO:0000313" key="4">
    <source>
        <dbReference type="EMBL" id="MZP28629.1"/>
    </source>
</evidence>
<reference evidence="4 5" key="1">
    <citation type="submission" date="2020-01" db="EMBL/GenBank/DDBJ databases">
        <title>Whole-genome sequence of Heliobacterium undosum DSM 13378.</title>
        <authorList>
            <person name="Kyndt J.A."/>
            <person name="Meyer T.E."/>
        </authorList>
    </citation>
    <scope>NUCLEOTIDE SEQUENCE [LARGE SCALE GENOMIC DNA]</scope>
    <source>
        <strain evidence="4 5">DSM 13378</strain>
    </source>
</reference>
<keyword evidence="4" id="KW-0378">Hydrolase</keyword>